<evidence type="ECO:0000256" key="1">
    <source>
        <dbReference type="SAM" id="Phobius"/>
    </source>
</evidence>
<feature type="transmembrane region" description="Helical" evidence="1">
    <location>
        <begin position="6"/>
        <end position="24"/>
    </location>
</feature>
<dbReference type="Proteomes" id="UP000092698">
    <property type="component" value="Chromosome"/>
</dbReference>
<dbReference type="EMBL" id="CP016545">
    <property type="protein sequence ID" value="ANU07490.1"/>
    <property type="molecule type" value="Genomic_DNA"/>
</dbReference>
<keyword evidence="3" id="KW-1185">Reference proteome</keyword>
<evidence type="ECO:0000313" key="2">
    <source>
        <dbReference type="EMBL" id="ANU07490.1"/>
    </source>
</evidence>
<proteinExistence type="predicted"/>
<keyword evidence="1" id="KW-0472">Membrane</keyword>
<organism evidence="2 3">
    <name type="scientific">Paraurantiacibacter namhicola</name>
    <dbReference type="NCBI Taxonomy" id="645517"/>
    <lineage>
        <taxon>Bacteria</taxon>
        <taxon>Pseudomonadati</taxon>
        <taxon>Pseudomonadota</taxon>
        <taxon>Alphaproteobacteria</taxon>
        <taxon>Sphingomonadales</taxon>
        <taxon>Erythrobacteraceae</taxon>
        <taxon>Paraurantiacibacter</taxon>
    </lineage>
</organism>
<dbReference type="AlphaFoldDB" id="A0A1C7D7N0"/>
<dbReference type="OrthoDB" id="7581964at2"/>
<keyword evidence="1" id="KW-0812">Transmembrane</keyword>
<keyword evidence="1" id="KW-1133">Transmembrane helix</keyword>
<reference evidence="2 3" key="1">
    <citation type="submission" date="2016-07" db="EMBL/GenBank/DDBJ databases">
        <title>Complete genome sequence of Altererythrobacter namhicola JCM 16345T, containing esterase-encoding genes.</title>
        <authorList>
            <person name="Cheng H."/>
            <person name="Wu Y.-H."/>
            <person name="Jian S.-L."/>
            <person name="Huo Y.-Y."/>
            <person name="Wang C.-S."/>
            <person name="Xu X.-W."/>
        </authorList>
    </citation>
    <scope>NUCLEOTIDE SEQUENCE [LARGE SCALE GENOMIC DNA]</scope>
    <source>
        <strain evidence="2 3">JCM 16345</strain>
    </source>
</reference>
<name>A0A1C7D7N0_9SPHN</name>
<gene>
    <name evidence="2" type="ORF">A6F65_01183</name>
</gene>
<protein>
    <submittedName>
        <fullName evidence="2">Uncharacterized protein</fullName>
    </submittedName>
</protein>
<dbReference type="STRING" id="645517.A6F65_01183"/>
<dbReference type="RefSeq" id="WP_067786756.1">
    <property type="nucleotide sequence ID" value="NZ_CP016545.1"/>
</dbReference>
<sequence length="72" mass="7809">MDLILSLVMLAAIVLVVGAVWLWRRDPADGRARKQALLMLVLAGVMAANLAVWLIPDKNGADLQDRAAELSE</sequence>
<feature type="transmembrane region" description="Helical" evidence="1">
    <location>
        <begin position="36"/>
        <end position="55"/>
    </location>
</feature>
<accession>A0A1C7D7N0</accession>
<evidence type="ECO:0000313" key="3">
    <source>
        <dbReference type="Proteomes" id="UP000092698"/>
    </source>
</evidence>
<dbReference type="KEGG" id="anh:A6F65_01183"/>